<name>A0A7J7DKL8_TRIWF</name>
<dbReference type="GO" id="GO:0003729">
    <property type="term" value="F:mRNA binding"/>
    <property type="evidence" value="ECO:0007669"/>
    <property type="project" value="TreeGrafter"/>
</dbReference>
<proteinExistence type="predicted"/>
<dbReference type="InterPro" id="IPR012677">
    <property type="entry name" value="Nucleotide-bd_a/b_plait_sf"/>
</dbReference>
<evidence type="ECO:0000313" key="3">
    <source>
        <dbReference type="EMBL" id="KAF5746784.1"/>
    </source>
</evidence>
<dbReference type="InterPro" id="IPR035979">
    <property type="entry name" value="RBD_domain_sf"/>
</dbReference>
<dbReference type="PANTHER" id="PTHR48025">
    <property type="entry name" value="OS02G0815200 PROTEIN"/>
    <property type="match status" value="1"/>
</dbReference>
<dbReference type="Pfam" id="PF00076">
    <property type="entry name" value="RRM_1"/>
    <property type="match status" value="1"/>
</dbReference>
<dbReference type="SUPFAM" id="SSF54928">
    <property type="entry name" value="RNA-binding domain, RBD"/>
    <property type="match status" value="1"/>
</dbReference>
<keyword evidence="4" id="KW-1185">Reference proteome</keyword>
<protein>
    <submittedName>
        <fullName evidence="3">28 kDa ribonucleoprotein chloroplastic-like</fullName>
    </submittedName>
</protein>
<feature type="domain" description="RRM" evidence="2">
    <location>
        <begin position="32"/>
        <end position="74"/>
    </location>
</feature>
<dbReference type="GO" id="GO:1990904">
    <property type="term" value="C:ribonucleoprotein complex"/>
    <property type="evidence" value="ECO:0007669"/>
    <property type="project" value="UniProtKB-KW"/>
</dbReference>
<dbReference type="AlphaFoldDB" id="A0A7J7DKL8"/>
<evidence type="ECO:0000256" key="1">
    <source>
        <dbReference type="ARBA" id="ARBA00022884"/>
    </source>
</evidence>
<dbReference type="InterPro" id="IPR000504">
    <property type="entry name" value="RRM_dom"/>
</dbReference>
<dbReference type="Proteomes" id="UP000593562">
    <property type="component" value="Unassembled WGS sequence"/>
</dbReference>
<reference evidence="3 4" key="1">
    <citation type="journal article" date="2020" name="Nat. Commun.">
        <title>Genome of Tripterygium wilfordii and identification of cytochrome P450 involved in triptolide biosynthesis.</title>
        <authorList>
            <person name="Tu L."/>
            <person name="Su P."/>
            <person name="Zhang Z."/>
            <person name="Gao L."/>
            <person name="Wang J."/>
            <person name="Hu T."/>
            <person name="Zhou J."/>
            <person name="Zhang Y."/>
            <person name="Zhao Y."/>
            <person name="Liu Y."/>
            <person name="Song Y."/>
            <person name="Tong Y."/>
            <person name="Lu Y."/>
            <person name="Yang J."/>
            <person name="Xu C."/>
            <person name="Jia M."/>
            <person name="Peters R.J."/>
            <person name="Huang L."/>
            <person name="Gao W."/>
        </authorList>
    </citation>
    <scope>NUCLEOTIDE SEQUENCE [LARGE SCALE GENOMIC DNA]</scope>
    <source>
        <strain evidence="4">cv. XIE 37</strain>
        <tissue evidence="3">Leaf</tissue>
    </source>
</reference>
<dbReference type="Gene3D" id="3.30.70.330">
    <property type="match status" value="1"/>
</dbReference>
<dbReference type="GO" id="GO:0009535">
    <property type="term" value="C:chloroplast thylakoid membrane"/>
    <property type="evidence" value="ECO:0007669"/>
    <property type="project" value="TreeGrafter"/>
</dbReference>
<dbReference type="EMBL" id="JAAARO010000006">
    <property type="protein sequence ID" value="KAF5746784.1"/>
    <property type="molecule type" value="Genomic_DNA"/>
</dbReference>
<dbReference type="PANTHER" id="PTHR48025:SF17">
    <property type="entry name" value="28 KDA RIBONUCLEOPROTEIN, CHLOROPLASTIC"/>
    <property type="match status" value="1"/>
</dbReference>
<organism evidence="3 4">
    <name type="scientific">Tripterygium wilfordii</name>
    <name type="common">Thunder God vine</name>
    <dbReference type="NCBI Taxonomy" id="458696"/>
    <lineage>
        <taxon>Eukaryota</taxon>
        <taxon>Viridiplantae</taxon>
        <taxon>Streptophyta</taxon>
        <taxon>Embryophyta</taxon>
        <taxon>Tracheophyta</taxon>
        <taxon>Spermatophyta</taxon>
        <taxon>Magnoliopsida</taxon>
        <taxon>eudicotyledons</taxon>
        <taxon>Gunneridae</taxon>
        <taxon>Pentapetalae</taxon>
        <taxon>rosids</taxon>
        <taxon>fabids</taxon>
        <taxon>Celastrales</taxon>
        <taxon>Celastraceae</taxon>
        <taxon>Tripterygium</taxon>
    </lineage>
</organism>
<comment type="caution">
    <text evidence="3">The sequence shown here is derived from an EMBL/GenBank/DDBJ whole genome shotgun (WGS) entry which is preliminary data.</text>
</comment>
<evidence type="ECO:0000259" key="2">
    <source>
        <dbReference type="Pfam" id="PF00076"/>
    </source>
</evidence>
<keyword evidence="3" id="KW-0687">Ribonucleoprotein</keyword>
<keyword evidence="1" id="KW-0694">RNA-binding</keyword>
<evidence type="ECO:0000313" key="4">
    <source>
        <dbReference type="Proteomes" id="UP000593562"/>
    </source>
</evidence>
<sequence length="94" mass="10649">MYGETKNRGLAFVTMGSPEEAAAALSNLDSYEFFKAEGRNVVSAEVIFHDNPRRSAGYGFVSFKTRKEAEEVLVRSKERFLWEDQFECNVADSL</sequence>
<dbReference type="InterPro" id="IPR050502">
    <property type="entry name" value="Euk_RNA-bind_prot"/>
</dbReference>
<dbReference type="GO" id="GO:1901259">
    <property type="term" value="P:chloroplast rRNA processing"/>
    <property type="evidence" value="ECO:0007669"/>
    <property type="project" value="TreeGrafter"/>
</dbReference>
<accession>A0A7J7DKL8</accession>
<dbReference type="InParanoid" id="A0A7J7DKL8"/>
<gene>
    <name evidence="3" type="ORF">HS088_TW06G00959</name>
</gene>